<feature type="transmembrane region" description="Helical" evidence="5">
    <location>
        <begin position="112"/>
        <end position="139"/>
    </location>
</feature>
<evidence type="ECO:0000256" key="2">
    <source>
        <dbReference type="ARBA" id="ARBA00022692"/>
    </source>
</evidence>
<evidence type="ECO:0000313" key="7">
    <source>
        <dbReference type="EMBL" id="QIK42008.1"/>
    </source>
</evidence>
<dbReference type="PANTHER" id="PTHR43332:SF2">
    <property type="entry name" value="INNER MEMBRANE TRANSPORT PERMEASE YADH"/>
    <property type="match status" value="1"/>
</dbReference>
<dbReference type="PIRSF" id="PIRSF006648">
    <property type="entry name" value="DrrB"/>
    <property type="match status" value="1"/>
</dbReference>
<dbReference type="GO" id="GO:0043190">
    <property type="term" value="C:ATP-binding cassette (ABC) transporter complex"/>
    <property type="evidence" value="ECO:0007669"/>
    <property type="project" value="InterPro"/>
</dbReference>
<evidence type="ECO:0000256" key="1">
    <source>
        <dbReference type="ARBA" id="ARBA00004141"/>
    </source>
</evidence>
<dbReference type="EMBL" id="CP049811">
    <property type="protein sequence ID" value="QIK42008.1"/>
    <property type="molecule type" value="Genomic_DNA"/>
</dbReference>
<feature type="transmembrane region" description="Helical" evidence="5">
    <location>
        <begin position="63"/>
        <end position="82"/>
    </location>
</feature>
<name>A0A6G7VQ80_9RHOB</name>
<evidence type="ECO:0000259" key="6">
    <source>
        <dbReference type="PROSITE" id="PS51012"/>
    </source>
</evidence>
<feature type="transmembrane region" description="Helical" evidence="5">
    <location>
        <begin position="145"/>
        <end position="168"/>
    </location>
</feature>
<proteinExistence type="inferred from homology"/>
<dbReference type="GO" id="GO:0140359">
    <property type="term" value="F:ABC-type transporter activity"/>
    <property type="evidence" value="ECO:0007669"/>
    <property type="project" value="InterPro"/>
</dbReference>
<dbReference type="NCBIfam" id="NF011648">
    <property type="entry name" value="PRK15066.1"/>
    <property type="match status" value="1"/>
</dbReference>
<dbReference type="PRINTS" id="PR00164">
    <property type="entry name" value="ABC2TRNSPORT"/>
</dbReference>
<dbReference type="Pfam" id="PF01061">
    <property type="entry name" value="ABC2_membrane"/>
    <property type="match status" value="1"/>
</dbReference>
<feature type="transmembrane region" description="Helical" evidence="5">
    <location>
        <begin position="175"/>
        <end position="194"/>
    </location>
</feature>
<sequence>MGERRFGRWNTLGTQTLALREIRRFTSVWTQTLAAPMATALLFMLIFVLALGDRRGDVMGMPFAQFLAPGIVMMTVIQNAFANTSSSIVISKVQGNIVDTLMPPLSASEIMLGYVAGGVARGALVAVAVALVVFPFAGVWPANPIWTLVFVLLGATMMSLVGILAGIYAEKFDQMAAITNFIVTPLSFLSGTFYSLETLPPAMSIISHANPVFYVIDGFRYGVLGQSDSSPWLGVLVCVGVCAVIAAICWRFFATGYRLKS</sequence>
<evidence type="ECO:0000256" key="3">
    <source>
        <dbReference type="ARBA" id="ARBA00022989"/>
    </source>
</evidence>
<organism evidence="7 8">
    <name type="scientific">Pontivivens nitratireducens</name>
    <dbReference type="NCBI Taxonomy" id="2758038"/>
    <lineage>
        <taxon>Bacteria</taxon>
        <taxon>Pseudomonadati</taxon>
        <taxon>Pseudomonadota</taxon>
        <taxon>Alphaproteobacteria</taxon>
        <taxon>Rhodobacterales</taxon>
        <taxon>Paracoccaceae</taxon>
        <taxon>Pontivivens</taxon>
    </lineage>
</organism>
<dbReference type="InterPro" id="IPR052522">
    <property type="entry name" value="ABC-2_transport_permease"/>
</dbReference>
<dbReference type="PANTHER" id="PTHR43332">
    <property type="entry name" value="INNER MEMBRANE TRANSPORT PERMEASE YADH-RELATED"/>
    <property type="match status" value="1"/>
</dbReference>
<evidence type="ECO:0000256" key="4">
    <source>
        <dbReference type="ARBA" id="ARBA00023136"/>
    </source>
</evidence>
<feature type="domain" description="ABC transmembrane type-2" evidence="6">
    <location>
        <begin position="27"/>
        <end position="256"/>
    </location>
</feature>
<comment type="similarity">
    <text evidence="5">Belongs to the ABC-2 integral membrane protein family.</text>
</comment>
<evidence type="ECO:0000256" key="5">
    <source>
        <dbReference type="RuleBase" id="RU361157"/>
    </source>
</evidence>
<keyword evidence="3 5" id="KW-1133">Transmembrane helix</keyword>
<feature type="transmembrane region" description="Helical" evidence="5">
    <location>
        <begin position="28"/>
        <end position="51"/>
    </location>
</feature>
<dbReference type="KEGG" id="mon:G8E03_04130"/>
<dbReference type="InterPro" id="IPR047817">
    <property type="entry name" value="ABC2_TM_bact-type"/>
</dbReference>
<reference evidence="7 8" key="1">
    <citation type="submission" date="2020-03" db="EMBL/GenBank/DDBJ databases">
        <title>Complete genome sequence of Monaibacterium sp. ALG8 with diverse plasmids.</title>
        <authorList>
            <person name="Sun C."/>
        </authorList>
    </citation>
    <scope>NUCLEOTIDE SEQUENCE [LARGE SCALE GENOMIC DNA]</scope>
    <source>
        <strain evidence="7 8">ALG8</strain>
    </source>
</reference>
<keyword evidence="5" id="KW-1003">Cell membrane</keyword>
<keyword evidence="4 5" id="KW-0472">Membrane</keyword>
<feature type="transmembrane region" description="Helical" evidence="5">
    <location>
        <begin position="232"/>
        <end position="253"/>
    </location>
</feature>
<keyword evidence="8" id="KW-1185">Reference proteome</keyword>
<protein>
    <recommendedName>
        <fullName evidence="5">Transport permease protein</fullName>
    </recommendedName>
</protein>
<keyword evidence="2 5" id="KW-0812">Transmembrane</keyword>
<dbReference type="InterPro" id="IPR000412">
    <property type="entry name" value="ABC_2_transport"/>
</dbReference>
<keyword evidence="5" id="KW-0813">Transport</keyword>
<evidence type="ECO:0000313" key="8">
    <source>
        <dbReference type="Proteomes" id="UP000500791"/>
    </source>
</evidence>
<dbReference type="AlphaFoldDB" id="A0A6G7VQ80"/>
<gene>
    <name evidence="7" type="ORF">G8E03_04130</name>
</gene>
<comment type="subcellular location">
    <subcellularLocation>
        <location evidence="5">Cell inner membrane</location>
        <topology evidence="5">Multi-pass membrane protein</topology>
    </subcellularLocation>
    <subcellularLocation>
        <location evidence="1">Membrane</location>
        <topology evidence="1">Multi-pass membrane protein</topology>
    </subcellularLocation>
</comment>
<dbReference type="InterPro" id="IPR013525">
    <property type="entry name" value="ABC2_TM"/>
</dbReference>
<dbReference type="PROSITE" id="PS51012">
    <property type="entry name" value="ABC_TM2"/>
    <property type="match status" value="1"/>
</dbReference>
<accession>A0A6G7VQ80</accession>
<dbReference type="Proteomes" id="UP000500791">
    <property type="component" value="Chromosome"/>
</dbReference>